<evidence type="ECO:0008006" key="4">
    <source>
        <dbReference type="Google" id="ProtNLM"/>
    </source>
</evidence>
<dbReference type="EMBL" id="SHMQ01000001">
    <property type="protein sequence ID" value="RZV40409.1"/>
    <property type="molecule type" value="Genomic_DNA"/>
</dbReference>
<sequence>MKILSGLKKLRYIIKLNSKGLTAVELIIALAISLIVVAAAGFILLTQSGVIRLNRSVSTEQQRLNTAFNTVRYSLRMAGFDYGQNLFNQSASIPSVQIPSSASIPAGPYNVEIEESNGNILSVSPTPTFEVMTTYYSPPYSPLSPNNANACTLTAVNAGGNPPGGAAEFNVSPQCNINNFFIGENILVSTPAGAIDGVCITNVQPAAGKIQINPGNGGGVCSGNPNPVPPDNISGGTVLMNSSTQQTIVQVLFYWIQPAPPYIFNAPYSPYSEPGALYECDIQPPYNPTNNIAPPTLVCAPNTIIKLDNYITGFSVTSLNQLNSTTQLSYLYLLSITGESDVAISDSPAYSVHTAPNVGTGTNVSKTLSSNVFLRNVYYGS</sequence>
<evidence type="ECO:0000313" key="3">
    <source>
        <dbReference type="Proteomes" id="UP000322454"/>
    </source>
</evidence>
<dbReference type="AlphaFoldDB" id="A0A520XGV7"/>
<evidence type="ECO:0000256" key="1">
    <source>
        <dbReference type="SAM" id="Phobius"/>
    </source>
</evidence>
<feature type="transmembrane region" description="Helical" evidence="1">
    <location>
        <begin position="21"/>
        <end position="45"/>
    </location>
</feature>
<proteinExistence type="predicted"/>
<keyword evidence="1" id="KW-0472">Membrane</keyword>
<name>A0A520XGV7_9DELT</name>
<keyword evidence="1" id="KW-0812">Transmembrane</keyword>
<accession>A0A520XGV7</accession>
<organism evidence="2 3">
    <name type="scientific">Candidatus Acidulodesulfobacterium acidiphilum</name>
    <dbReference type="NCBI Taxonomy" id="2597224"/>
    <lineage>
        <taxon>Bacteria</taxon>
        <taxon>Deltaproteobacteria</taxon>
        <taxon>Candidatus Acidulodesulfobacterales</taxon>
        <taxon>Candidatus Acidulodesulfobacterium</taxon>
    </lineage>
</organism>
<gene>
    <name evidence="2" type="ORF">EVJ48_00365</name>
</gene>
<evidence type="ECO:0000313" key="2">
    <source>
        <dbReference type="EMBL" id="RZV40409.1"/>
    </source>
</evidence>
<keyword evidence="1" id="KW-1133">Transmembrane helix</keyword>
<dbReference type="Proteomes" id="UP000322454">
    <property type="component" value="Unassembled WGS sequence"/>
</dbReference>
<reference evidence="2 3" key="1">
    <citation type="submission" date="2019-01" db="EMBL/GenBank/DDBJ databases">
        <title>Insights into ecological role of a new deltaproteobacterial order Candidatus Sinidesulfobacterales (Sva0485) by metagenomics and metatranscriptomics.</title>
        <authorList>
            <person name="Tan S."/>
            <person name="Liu J."/>
            <person name="Fang Y."/>
            <person name="Hedlund B."/>
            <person name="Lian Z.-H."/>
            <person name="Huang L.-Y."/>
            <person name="Li J.-T."/>
            <person name="Huang L.-N."/>
            <person name="Li W.-J."/>
            <person name="Jiang H.-C."/>
            <person name="Dong H.-L."/>
            <person name="Shu W.-S."/>
        </authorList>
    </citation>
    <scope>NUCLEOTIDE SEQUENCE [LARGE SCALE GENOMIC DNA]</scope>
    <source>
        <strain evidence="2">AP4</strain>
    </source>
</reference>
<comment type="caution">
    <text evidence="2">The sequence shown here is derived from an EMBL/GenBank/DDBJ whole genome shotgun (WGS) entry which is preliminary data.</text>
</comment>
<protein>
    <recommendedName>
        <fullName evidence="4">Prepilin-type N-terminal cleavage/methylation domain-containing protein</fullName>
    </recommendedName>
</protein>